<gene>
    <name evidence="1" type="ORF">SAMN04487906_2620</name>
</gene>
<evidence type="ECO:0000313" key="2">
    <source>
        <dbReference type="Proteomes" id="UP000183209"/>
    </source>
</evidence>
<accession>A0A1I6UP53</accession>
<sequence>MRILVLIVLLFSFSSINAQIEKEKIKLVIPADSSAIAPPSDVPKPDLNKKEKSNFSLLNSPNLRRPEPLIDRSKSLGFGEKSKLLRAGEGLGLEQRLNKSVRPREDENMAVFKRNQFLGDIKTTSGKIEIRYRDHQLEDGDMVKVIINDEVVQVRVVLTNMSKGISVPLKDGFNTIEFKALNQGTSGPNTAEFRVYDENGVLLSAKQWNLATGYKASMVVVKEVE</sequence>
<protein>
    <recommendedName>
        <fullName evidence="3">Secreted protein</fullName>
    </recommendedName>
</protein>
<dbReference type="Proteomes" id="UP000183209">
    <property type="component" value="Unassembled WGS sequence"/>
</dbReference>
<dbReference type="OrthoDB" id="1148517at2"/>
<dbReference type="RefSeq" id="WP_051413438.1">
    <property type="nucleotide sequence ID" value="NZ_FPAG01000007.1"/>
</dbReference>
<dbReference type="AlphaFoldDB" id="A0A1I6UP53"/>
<proteinExistence type="predicted"/>
<evidence type="ECO:0000313" key="1">
    <source>
        <dbReference type="EMBL" id="SFT03219.1"/>
    </source>
</evidence>
<dbReference type="EMBL" id="FPAG01000007">
    <property type="protein sequence ID" value="SFT03219.1"/>
    <property type="molecule type" value="Genomic_DNA"/>
</dbReference>
<evidence type="ECO:0008006" key="3">
    <source>
        <dbReference type="Google" id="ProtNLM"/>
    </source>
</evidence>
<organism evidence="1 2">
    <name type="scientific">Zhouia amylolytica</name>
    <dbReference type="NCBI Taxonomy" id="376730"/>
    <lineage>
        <taxon>Bacteria</taxon>
        <taxon>Pseudomonadati</taxon>
        <taxon>Bacteroidota</taxon>
        <taxon>Flavobacteriia</taxon>
        <taxon>Flavobacteriales</taxon>
        <taxon>Flavobacteriaceae</taxon>
        <taxon>Zhouia</taxon>
    </lineage>
</organism>
<name>A0A1I6UP53_9FLAO</name>
<reference evidence="1 2" key="1">
    <citation type="submission" date="2016-10" db="EMBL/GenBank/DDBJ databases">
        <authorList>
            <person name="de Groot N.N."/>
        </authorList>
    </citation>
    <scope>NUCLEOTIDE SEQUENCE [LARGE SCALE GENOMIC DNA]</scope>
    <source>
        <strain evidence="1 2">CGMCC 1.6114</strain>
    </source>
</reference>